<evidence type="ECO:0000256" key="2">
    <source>
        <dbReference type="ARBA" id="ARBA00022448"/>
    </source>
</evidence>
<evidence type="ECO:0000256" key="5">
    <source>
        <dbReference type="ARBA" id="ARBA00023004"/>
    </source>
</evidence>
<dbReference type="PANTHER" id="PTHR36541:SF1">
    <property type="entry name" value="SUPEROXIDE REDUCTASE-RELATED"/>
    <property type="match status" value="1"/>
</dbReference>
<evidence type="ECO:0000313" key="8">
    <source>
        <dbReference type="EMBL" id="AKB85681.1"/>
    </source>
</evidence>
<proteinExistence type="inferred from homology"/>
<accession>A0A0E3SRQ8</accession>
<feature type="region of interest" description="Disordered" evidence="6">
    <location>
        <begin position="1"/>
        <end position="20"/>
    </location>
</feature>
<dbReference type="GO" id="GO:0005506">
    <property type="term" value="F:iron ion binding"/>
    <property type="evidence" value="ECO:0007669"/>
    <property type="project" value="InterPro"/>
</dbReference>
<dbReference type="EC" id="1.15.1.2" evidence="8"/>
<evidence type="ECO:0000313" key="9">
    <source>
        <dbReference type="Proteomes" id="UP000033048"/>
    </source>
</evidence>
<evidence type="ECO:0000256" key="3">
    <source>
        <dbReference type="ARBA" id="ARBA00022723"/>
    </source>
</evidence>
<evidence type="ECO:0000256" key="6">
    <source>
        <dbReference type="SAM" id="MobiDB-lite"/>
    </source>
</evidence>
<reference evidence="8 9" key="1">
    <citation type="submission" date="2014-07" db="EMBL/GenBank/DDBJ databases">
        <title>Methanogenic archaea and the global carbon cycle.</title>
        <authorList>
            <person name="Henriksen J.R."/>
            <person name="Luke J."/>
            <person name="Reinhart S."/>
            <person name="Benedict M.N."/>
            <person name="Youngblut N.D."/>
            <person name="Metcalf M.E."/>
            <person name="Whitaker R.J."/>
            <person name="Metcalf W.W."/>
        </authorList>
    </citation>
    <scope>NUCLEOTIDE SEQUENCE [LARGE SCALE GENOMIC DNA]</scope>
    <source>
        <strain evidence="8 9">MM1</strain>
    </source>
</reference>
<dbReference type="STRING" id="1434104.MCMEM_1628"/>
<dbReference type="GeneID" id="24894190"/>
<dbReference type="KEGG" id="mmet:MCMEM_1628"/>
<keyword evidence="2" id="KW-0813">Transport</keyword>
<dbReference type="RefSeq" id="WP_052721391.1">
    <property type="nucleotide sequence ID" value="NZ_CP009518.1"/>
</dbReference>
<feature type="domain" description="Desulfoferrodoxin ferrous iron-binding" evidence="7">
    <location>
        <begin position="17"/>
        <end position="116"/>
    </location>
</feature>
<evidence type="ECO:0000256" key="4">
    <source>
        <dbReference type="ARBA" id="ARBA00022982"/>
    </source>
</evidence>
<comment type="similarity">
    <text evidence="1">Belongs to the desulfoferrodoxin family.</text>
</comment>
<keyword evidence="3" id="KW-0479">Metal-binding</keyword>
<keyword evidence="8" id="KW-0560">Oxidoreductase</keyword>
<dbReference type="HOGENOM" id="CLU_118960_2_1_2"/>
<dbReference type="InterPro" id="IPR036073">
    <property type="entry name" value="Desulfoferrodoxin_Fe-bd_dom_sf"/>
</dbReference>
<sequence>MEFSEIIGSEDTNNVDDRSKGRHIPTIEVLRNYEGTGKEYIRVVVGEKAIHPNTPEHHIEYIELYGRTKMMDTVTIGRATFGPGVKPDAVFGVVYFGKYREFCAIAYCNVHGPWENCIEIREELRLTAGCRREKCLQEGFGV</sequence>
<name>A0A0E3SRQ8_METMT</name>
<dbReference type="SUPFAM" id="SSF49367">
    <property type="entry name" value="Superoxide reductase-like"/>
    <property type="match status" value="1"/>
</dbReference>
<dbReference type="InterPro" id="IPR051233">
    <property type="entry name" value="Desulfoferrodoxin_SOR"/>
</dbReference>
<keyword evidence="4" id="KW-0249">Electron transport</keyword>
<gene>
    <name evidence="8" type="ORF">MCMEM_1628</name>
</gene>
<dbReference type="AlphaFoldDB" id="A0A0E3SRQ8"/>
<protein>
    <submittedName>
        <fullName evidence="8">Superoxide reductase</fullName>
        <ecNumber evidence="8">1.15.1.2</ecNumber>
    </submittedName>
</protein>
<dbReference type="InterPro" id="IPR002742">
    <property type="entry name" value="Desulfoferrodoxin_Fe-bd_dom"/>
</dbReference>
<dbReference type="EMBL" id="CP009518">
    <property type="protein sequence ID" value="AKB85681.1"/>
    <property type="molecule type" value="Genomic_DNA"/>
</dbReference>
<dbReference type="PANTHER" id="PTHR36541">
    <property type="entry name" value="SUPEROXIDE REDUCTASE-RELATED"/>
    <property type="match status" value="1"/>
</dbReference>
<dbReference type="OrthoDB" id="30725at2157"/>
<evidence type="ECO:0000259" key="7">
    <source>
        <dbReference type="Pfam" id="PF01880"/>
    </source>
</evidence>
<dbReference type="Gene3D" id="2.60.40.730">
    <property type="entry name" value="SOR catalytic domain"/>
    <property type="match status" value="1"/>
</dbReference>
<dbReference type="GO" id="GO:0050605">
    <property type="term" value="F:superoxide reductase activity"/>
    <property type="evidence" value="ECO:0007669"/>
    <property type="project" value="UniProtKB-EC"/>
</dbReference>
<organism evidence="8 9">
    <name type="scientific">Methanococcoides methylutens MM1</name>
    <dbReference type="NCBI Taxonomy" id="1434104"/>
    <lineage>
        <taxon>Archaea</taxon>
        <taxon>Methanobacteriati</taxon>
        <taxon>Methanobacteriota</taxon>
        <taxon>Stenosarchaea group</taxon>
        <taxon>Methanomicrobia</taxon>
        <taxon>Methanosarcinales</taxon>
        <taxon>Methanosarcinaceae</taxon>
        <taxon>Methanococcoides</taxon>
    </lineage>
</organism>
<dbReference type="Proteomes" id="UP000033048">
    <property type="component" value="Chromosome"/>
</dbReference>
<dbReference type="Pfam" id="PF01880">
    <property type="entry name" value="Desulfoferrodox"/>
    <property type="match status" value="1"/>
</dbReference>
<keyword evidence="5" id="KW-0408">Iron</keyword>
<keyword evidence="9" id="KW-1185">Reference proteome</keyword>
<evidence type="ECO:0000256" key="1">
    <source>
        <dbReference type="ARBA" id="ARBA00005941"/>
    </source>
</evidence>